<organism evidence="1 2">
    <name type="scientific">Serratia rubidaea</name>
    <name type="common">Serratia marinorubra</name>
    <dbReference type="NCBI Taxonomy" id="61652"/>
    <lineage>
        <taxon>Bacteria</taxon>
        <taxon>Pseudomonadati</taxon>
        <taxon>Pseudomonadota</taxon>
        <taxon>Gammaproteobacteria</taxon>
        <taxon>Enterobacterales</taxon>
        <taxon>Yersiniaceae</taxon>
        <taxon>Serratia</taxon>
    </lineage>
</organism>
<accession>A0A4U9HFK0</accession>
<dbReference type="AlphaFoldDB" id="A0A4U9HFK0"/>
<reference evidence="1 2" key="1">
    <citation type="submission" date="2019-05" db="EMBL/GenBank/DDBJ databases">
        <authorList>
            <consortium name="Pathogen Informatics"/>
        </authorList>
    </citation>
    <scope>NUCLEOTIDE SEQUENCE [LARGE SCALE GENOMIC DNA]</scope>
    <source>
        <strain evidence="1 2">NCTC12971</strain>
    </source>
</reference>
<proteinExistence type="predicted"/>
<evidence type="ECO:0000313" key="1">
    <source>
        <dbReference type="EMBL" id="VTP62740.1"/>
    </source>
</evidence>
<sequence>MSNSSERHIPAAAVRLAGFSLLEPGTLLQRFQPTWFNVWEAAQYKKANARAGSGQWLLRRFGIDDAVQPAEALRKANYRDWLNGLGDACHQAVAQLGAKGEFQLRHERNALLYVDSWGETTTFEEVNSWRDALSVDILPKNIVRDYGINGFSGKLRGERNGLMSALLIAQDMLNSDLSDNVIICGHFRSIPVLVFSEMQRYARPRGGAQGNSQASVERVGCLILKKTAPGGPGCTSAATCGCRTLRVRPRAVWRTAGCSTAAPIPARCWALRRRPARCASCSSGRSSACPPRWAIRR</sequence>
<protein>
    <submittedName>
        <fullName evidence="1">Uncharacterized protein</fullName>
    </submittedName>
</protein>
<name>A0A4U9HFK0_SERRU</name>
<evidence type="ECO:0000313" key="2">
    <source>
        <dbReference type="Proteomes" id="UP000307968"/>
    </source>
</evidence>
<gene>
    <name evidence="1" type="ORF">NCTC12971_02791</name>
</gene>
<dbReference type="EMBL" id="LR590463">
    <property type="protein sequence ID" value="VTP62740.1"/>
    <property type="molecule type" value="Genomic_DNA"/>
</dbReference>
<dbReference type="Proteomes" id="UP000307968">
    <property type="component" value="Chromosome"/>
</dbReference>